<dbReference type="AlphaFoldDB" id="A0A7W5BYZ7"/>
<comment type="caution">
    <text evidence="1">The sequence shown here is derived from an EMBL/GenBank/DDBJ whole genome shotgun (WGS) entry which is preliminary data.</text>
</comment>
<organism evidence="1 2">
    <name type="scientific">Halomonas organivorans</name>
    <dbReference type="NCBI Taxonomy" id="257772"/>
    <lineage>
        <taxon>Bacteria</taxon>
        <taxon>Pseudomonadati</taxon>
        <taxon>Pseudomonadota</taxon>
        <taxon>Gammaproteobacteria</taxon>
        <taxon>Oceanospirillales</taxon>
        <taxon>Halomonadaceae</taxon>
        <taxon>Halomonas</taxon>
    </lineage>
</organism>
<sequence>MRMIMPDAPLLDAAALPRDARRADDSLPSAGFCVCRTVEWHRAIGLFTTHRADPSWM</sequence>
<dbReference type="EMBL" id="JACHXM010000012">
    <property type="protein sequence ID" value="MBB3141762.1"/>
    <property type="molecule type" value="Genomic_DNA"/>
</dbReference>
<evidence type="ECO:0000313" key="1">
    <source>
        <dbReference type="EMBL" id="MBB3141762.1"/>
    </source>
</evidence>
<evidence type="ECO:0000313" key="2">
    <source>
        <dbReference type="Proteomes" id="UP000525987"/>
    </source>
</evidence>
<accession>A0A7W5BYZ7</accession>
<keyword evidence="2" id="KW-1185">Reference proteome</keyword>
<proteinExistence type="predicted"/>
<gene>
    <name evidence="1" type="ORF">FHR96_002643</name>
</gene>
<protein>
    <submittedName>
        <fullName evidence="1">Uncharacterized protein</fullName>
    </submittedName>
</protein>
<name>A0A7W5BYZ7_9GAMM</name>
<dbReference type="Proteomes" id="UP000525987">
    <property type="component" value="Unassembled WGS sequence"/>
</dbReference>
<reference evidence="1 2" key="1">
    <citation type="submission" date="2020-08" db="EMBL/GenBank/DDBJ databases">
        <title>Genomic Encyclopedia of Type Strains, Phase III (KMG-III): the genomes of soil and plant-associated and newly described type strains.</title>
        <authorList>
            <person name="Whitman W."/>
        </authorList>
    </citation>
    <scope>NUCLEOTIDE SEQUENCE [LARGE SCALE GENOMIC DNA]</scope>
    <source>
        <strain evidence="1 2">CECT 5995</strain>
    </source>
</reference>